<name>A0ABY7EIS0_MYAAR</name>
<accession>A0ABY7EIS0</accession>
<evidence type="ECO:0000256" key="1">
    <source>
        <dbReference type="SAM" id="MobiDB-lite"/>
    </source>
</evidence>
<reference evidence="2" key="1">
    <citation type="submission" date="2022-11" db="EMBL/GenBank/DDBJ databases">
        <title>Centuries of genome instability and evolution in soft-shell clam transmissible cancer (bioRxiv).</title>
        <authorList>
            <person name="Hart S.F.M."/>
            <person name="Yonemitsu M.A."/>
            <person name="Giersch R.M."/>
            <person name="Beal B.F."/>
            <person name="Arriagada G."/>
            <person name="Davis B.W."/>
            <person name="Ostrander E.A."/>
            <person name="Goff S.P."/>
            <person name="Metzger M.J."/>
        </authorList>
    </citation>
    <scope>NUCLEOTIDE SEQUENCE</scope>
    <source>
        <strain evidence="2">MELC-2E11</strain>
        <tissue evidence="2">Siphon/mantle</tissue>
    </source>
</reference>
<proteinExistence type="predicted"/>
<feature type="compositionally biased region" description="Polar residues" evidence="1">
    <location>
        <begin position="19"/>
        <end position="29"/>
    </location>
</feature>
<evidence type="ECO:0000313" key="2">
    <source>
        <dbReference type="EMBL" id="WAR08706.1"/>
    </source>
</evidence>
<dbReference type="EMBL" id="CP111017">
    <property type="protein sequence ID" value="WAR08706.1"/>
    <property type="molecule type" value="Genomic_DNA"/>
</dbReference>
<feature type="region of interest" description="Disordered" evidence="1">
    <location>
        <begin position="1"/>
        <end position="43"/>
    </location>
</feature>
<evidence type="ECO:0000313" key="3">
    <source>
        <dbReference type="Proteomes" id="UP001164746"/>
    </source>
</evidence>
<keyword evidence="3" id="KW-1185">Reference proteome</keyword>
<protein>
    <submittedName>
        <fullName evidence="2">Uncharacterized protein</fullName>
    </submittedName>
</protein>
<dbReference type="Proteomes" id="UP001164746">
    <property type="component" value="Chromosome 6"/>
</dbReference>
<feature type="compositionally biased region" description="Polar residues" evidence="1">
    <location>
        <begin position="1"/>
        <end position="10"/>
    </location>
</feature>
<sequence>MATNELNDNDYNGVKRGSHSTQEGKSGAQSLIKDKIPEDSGMRNKTLASAKEALMEFGYDFTDDEVNEAYNQLKRTNDIKKYKGVADKLIPIMEAKREEKLPEIIASGQRKINARS</sequence>
<gene>
    <name evidence="2" type="ORF">MAR_018664</name>
</gene>
<organism evidence="2 3">
    <name type="scientific">Mya arenaria</name>
    <name type="common">Soft-shell clam</name>
    <dbReference type="NCBI Taxonomy" id="6604"/>
    <lineage>
        <taxon>Eukaryota</taxon>
        <taxon>Metazoa</taxon>
        <taxon>Spiralia</taxon>
        <taxon>Lophotrochozoa</taxon>
        <taxon>Mollusca</taxon>
        <taxon>Bivalvia</taxon>
        <taxon>Autobranchia</taxon>
        <taxon>Heteroconchia</taxon>
        <taxon>Euheterodonta</taxon>
        <taxon>Imparidentia</taxon>
        <taxon>Neoheterodontei</taxon>
        <taxon>Myida</taxon>
        <taxon>Myoidea</taxon>
        <taxon>Myidae</taxon>
        <taxon>Mya</taxon>
    </lineage>
</organism>
<feature type="compositionally biased region" description="Basic and acidic residues" evidence="1">
    <location>
        <begin position="32"/>
        <end position="42"/>
    </location>
</feature>